<protein>
    <submittedName>
        <fullName evidence="1">Uncharacterized protein</fullName>
    </submittedName>
</protein>
<dbReference type="AlphaFoldDB" id="A0A927MR59"/>
<sequence>MVEVAAVDVLLGRDVRRHFHRPRRTPGFLASLRRRVAGPVVVAVQYGGAGGGRLIPR</sequence>
<proteinExistence type="predicted"/>
<evidence type="ECO:0000313" key="1">
    <source>
        <dbReference type="EMBL" id="MBE1604589.1"/>
    </source>
</evidence>
<organism evidence="1 2">
    <name type="scientific">Actinopolymorpha pittospori</name>
    <dbReference type="NCBI Taxonomy" id="648752"/>
    <lineage>
        <taxon>Bacteria</taxon>
        <taxon>Bacillati</taxon>
        <taxon>Actinomycetota</taxon>
        <taxon>Actinomycetes</taxon>
        <taxon>Propionibacteriales</taxon>
        <taxon>Actinopolymorphaceae</taxon>
        <taxon>Actinopolymorpha</taxon>
    </lineage>
</organism>
<dbReference type="EMBL" id="JADBEM010000001">
    <property type="protein sequence ID" value="MBE1604589.1"/>
    <property type="molecule type" value="Genomic_DNA"/>
</dbReference>
<accession>A0A927MR59</accession>
<keyword evidence="2" id="KW-1185">Reference proteome</keyword>
<gene>
    <name evidence="1" type="ORF">HEB94_001437</name>
</gene>
<dbReference type="Proteomes" id="UP000638648">
    <property type="component" value="Unassembled WGS sequence"/>
</dbReference>
<comment type="caution">
    <text evidence="1">The sequence shown here is derived from an EMBL/GenBank/DDBJ whole genome shotgun (WGS) entry which is preliminary data.</text>
</comment>
<evidence type="ECO:0000313" key="2">
    <source>
        <dbReference type="Proteomes" id="UP000638648"/>
    </source>
</evidence>
<name>A0A927MR59_9ACTN</name>
<reference evidence="1" key="1">
    <citation type="submission" date="2020-10" db="EMBL/GenBank/DDBJ databases">
        <title>Sequencing the genomes of 1000 actinobacteria strains.</title>
        <authorList>
            <person name="Klenk H.-P."/>
        </authorList>
    </citation>
    <scope>NUCLEOTIDE SEQUENCE</scope>
    <source>
        <strain evidence="1">DSM 45354</strain>
    </source>
</reference>